<name>A0A183FRU5_HELPZ</name>
<evidence type="ECO:0000313" key="4">
    <source>
        <dbReference type="WBParaSite" id="HPBE_0001058701-mRNA-1"/>
    </source>
</evidence>
<protein>
    <submittedName>
        <fullName evidence="2 4">Uncharacterized protein</fullName>
    </submittedName>
</protein>
<gene>
    <name evidence="2" type="ORF">HPBE_LOCUS10588</name>
</gene>
<evidence type="ECO:0000256" key="1">
    <source>
        <dbReference type="SAM" id="MobiDB-lite"/>
    </source>
</evidence>
<feature type="region of interest" description="Disordered" evidence="1">
    <location>
        <begin position="1"/>
        <end position="41"/>
    </location>
</feature>
<organism evidence="3 4">
    <name type="scientific">Heligmosomoides polygyrus</name>
    <name type="common">Parasitic roundworm</name>
    <dbReference type="NCBI Taxonomy" id="6339"/>
    <lineage>
        <taxon>Eukaryota</taxon>
        <taxon>Metazoa</taxon>
        <taxon>Ecdysozoa</taxon>
        <taxon>Nematoda</taxon>
        <taxon>Chromadorea</taxon>
        <taxon>Rhabditida</taxon>
        <taxon>Rhabditina</taxon>
        <taxon>Rhabditomorpha</taxon>
        <taxon>Strongyloidea</taxon>
        <taxon>Heligmosomidae</taxon>
        <taxon>Heligmosomoides</taxon>
    </lineage>
</organism>
<feature type="region of interest" description="Disordered" evidence="1">
    <location>
        <begin position="56"/>
        <end position="78"/>
    </location>
</feature>
<accession>A0A3P7Z619</accession>
<keyword evidence="3" id="KW-1185">Reference proteome</keyword>
<dbReference type="EMBL" id="UZAH01026812">
    <property type="protein sequence ID" value="VDO85599.1"/>
    <property type="molecule type" value="Genomic_DNA"/>
</dbReference>
<dbReference type="AlphaFoldDB" id="A0A183FRU5"/>
<proteinExistence type="predicted"/>
<accession>A0A183FRU5</accession>
<evidence type="ECO:0000313" key="3">
    <source>
        <dbReference type="Proteomes" id="UP000050761"/>
    </source>
</evidence>
<evidence type="ECO:0000313" key="2">
    <source>
        <dbReference type="EMBL" id="VDO85599.1"/>
    </source>
</evidence>
<reference evidence="4" key="2">
    <citation type="submission" date="2019-09" db="UniProtKB">
        <authorList>
            <consortium name="WormBaseParasite"/>
        </authorList>
    </citation>
    <scope>IDENTIFICATION</scope>
</reference>
<dbReference type="WBParaSite" id="HPBE_0001058701-mRNA-1">
    <property type="protein sequence ID" value="HPBE_0001058701-mRNA-1"/>
    <property type="gene ID" value="HPBE_0001058701"/>
</dbReference>
<feature type="compositionally biased region" description="Basic and acidic residues" evidence="1">
    <location>
        <begin position="1"/>
        <end position="16"/>
    </location>
</feature>
<reference evidence="2 3" key="1">
    <citation type="submission" date="2018-11" db="EMBL/GenBank/DDBJ databases">
        <authorList>
            <consortium name="Pathogen Informatics"/>
        </authorList>
    </citation>
    <scope>NUCLEOTIDE SEQUENCE [LARGE SCALE GENOMIC DNA]</scope>
</reference>
<dbReference type="Proteomes" id="UP000050761">
    <property type="component" value="Unassembled WGS sequence"/>
</dbReference>
<sequence>MECQKREEEDWKADMTKKRRRKTSKNKLGNGKNGKEDGIMTEKNRKKMMMTMKLKKWKKGRVSRKKKSEKKRMLKGGK</sequence>